<gene>
    <name evidence="2" type="ORF">DIR46_25070</name>
</gene>
<feature type="domain" description="Contractile injection system tube protein N-terminal" evidence="1">
    <location>
        <begin position="53"/>
        <end position="148"/>
    </location>
</feature>
<keyword evidence="3" id="KW-1185">Reference proteome</keyword>
<accession>A0A2S2DPX5</accession>
<dbReference type="OrthoDB" id="9815939at2"/>
<name>A0A2S2DPX5_9BURK</name>
<sequence length="212" mass="22727">MAEKERFKISKWNIVAGKPDGAPFQAMLIPSGYEIARQARASKDGAADGCIEETLTLEDLVLDGTGVVASSTGVPQSVEQQLADLLAIVQIKRIGQTTVYPMVQLVWGALYFVGRVRRVGTKFTLFAPDGTPLRARVSLSVEEYVPANNTKPARETAAMSRQLSVDAGVRLPELCFAAYNDPGMAAALARYNNLTSMRNVPAGTTLATPPKG</sequence>
<dbReference type="EMBL" id="CP029343">
    <property type="protein sequence ID" value="AWL07377.1"/>
    <property type="molecule type" value="Genomic_DNA"/>
</dbReference>
<protein>
    <recommendedName>
        <fullName evidence="1">Contractile injection system tube protein N-terminal domain-containing protein</fullName>
    </recommendedName>
</protein>
<evidence type="ECO:0000313" key="2">
    <source>
        <dbReference type="EMBL" id="AWL07377.1"/>
    </source>
</evidence>
<dbReference type="KEGG" id="mtim:DIR46_25070"/>
<reference evidence="2 3" key="1">
    <citation type="submission" date="2018-05" db="EMBL/GenBank/DDBJ databases">
        <title>Complete genome sequence of Massilia oculi sp. nov. CCUG 43427T (=DSM 26321T), the type strain of M. oculi, and comparison with genome sequences of other Massilia strains.</title>
        <authorList>
            <person name="Zhu B."/>
        </authorList>
    </citation>
    <scope>NUCLEOTIDE SEQUENCE [LARGE SCALE GENOMIC DNA]</scope>
    <source>
        <strain evidence="2 3">CCUG 43427</strain>
    </source>
</reference>
<evidence type="ECO:0000313" key="3">
    <source>
        <dbReference type="Proteomes" id="UP000245820"/>
    </source>
</evidence>
<dbReference type="AlphaFoldDB" id="A0A2S2DPX5"/>
<organism evidence="2 3">
    <name type="scientific">Massilia oculi</name>
    <dbReference type="NCBI Taxonomy" id="945844"/>
    <lineage>
        <taxon>Bacteria</taxon>
        <taxon>Pseudomonadati</taxon>
        <taxon>Pseudomonadota</taxon>
        <taxon>Betaproteobacteria</taxon>
        <taxon>Burkholderiales</taxon>
        <taxon>Oxalobacteraceae</taxon>
        <taxon>Telluria group</taxon>
        <taxon>Massilia</taxon>
    </lineage>
</organism>
<dbReference type="Pfam" id="PF19266">
    <property type="entry name" value="CIS_tube"/>
    <property type="match status" value="1"/>
</dbReference>
<proteinExistence type="predicted"/>
<dbReference type="InterPro" id="IPR045361">
    <property type="entry name" value="CIS_tube_prot_N"/>
</dbReference>
<evidence type="ECO:0000259" key="1">
    <source>
        <dbReference type="Pfam" id="PF19266"/>
    </source>
</evidence>
<dbReference type="RefSeq" id="WP_109347664.1">
    <property type="nucleotide sequence ID" value="NZ_CP029343.1"/>
</dbReference>
<dbReference type="Proteomes" id="UP000245820">
    <property type="component" value="Chromosome"/>
</dbReference>